<dbReference type="PANTHER" id="PTHR46401:SF2">
    <property type="entry name" value="GLYCOSYLTRANSFERASE WBBK-RELATED"/>
    <property type="match status" value="1"/>
</dbReference>
<feature type="domain" description="Glycosyl transferase family 1" evidence="2">
    <location>
        <begin position="177"/>
        <end position="344"/>
    </location>
</feature>
<accession>A0A366LA49</accession>
<evidence type="ECO:0000313" key="3">
    <source>
        <dbReference type="EMBL" id="RBQ10012.1"/>
    </source>
</evidence>
<dbReference type="GO" id="GO:0009103">
    <property type="term" value="P:lipopolysaccharide biosynthetic process"/>
    <property type="evidence" value="ECO:0007669"/>
    <property type="project" value="TreeGrafter"/>
</dbReference>
<dbReference type="SUPFAM" id="SSF53756">
    <property type="entry name" value="UDP-Glycosyltransferase/glycogen phosphorylase"/>
    <property type="match status" value="1"/>
</dbReference>
<dbReference type="Gene3D" id="3.40.50.2000">
    <property type="entry name" value="Glycogen Phosphorylase B"/>
    <property type="match status" value="2"/>
</dbReference>
<name>A0A366LA49_9SPHI</name>
<dbReference type="Proteomes" id="UP000252081">
    <property type="component" value="Unassembled WGS sequence"/>
</dbReference>
<dbReference type="RefSeq" id="WP_113947947.1">
    <property type="nucleotide sequence ID" value="NZ_QNQU01000004.1"/>
</dbReference>
<dbReference type="Pfam" id="PF00534">
    <property type="entry name" value="Glycos_transf_1"/>
    <property type="match status" value="1"/>
</dbReference>
<dbReference type="InterPro" id="IPR001296">
    <property type="entry name" value="Glyco_trans_1"/>
</dbReference>
<evidence type="ECO:0000259" key="2">
    <source>
        <dbReference type="Pfam" id="PF00534"/>
    </source>
</evidence>
<dbReference type="EMBL" id="QNQU01000004">
    <property type="protein sequence ID" value="RBQ10012.1"/>
    <property type="molecule type" value="Genomic_DNA"/>
</dbReference>
<proteinExistence type="predicted"/>
<organism evidence="3 4">
    <name type="scientific">Pedobacter miscanthi</name>
    <dbReference type="NCBI Taxonomy" id="2259170"/>
    <lineage>
        <taxon>Bacteria</taxon>
        <taxon>Pseudomonadati</taxon>
        <taxon>Bacteroidota</taxon>
        <taxon>Sphingobacteriia</taxon>
        <taxon>Sphingobacteriales</taxon>
        <taxon>Sphingobacteriaceae</taxon>
        <taxon>Pedobacter</taxon>
    </lineage>
</organism>
<dbReference type="OrthoDB" id="9811239at2"/>
<comment type="caution">
    <text evidence="3">The sequence shown here is derived from an EMBL/GenBank/DDBJ whole genome shotgun (WGS) entry which is preliminary data.</text>
</comment>
<evidence type="ECO:0000256" key="1">
    <source>
        <dbReference type="ARBA" id="ARBA00022679"/>
    </source>
</evidence>
<dbReference type="GO" id="GO:0016757">
    <property type="term" value="F:glycosyltransferase activity"/>
    <property type="evidence" value="ECO:0007669"/>
    <property type="project" value="InterPro"/>
</dbReference>
<sequence>MPKRILFLTLYIYSLTGGIEKVCKNFMEAMDSLIQQGKIEDSLTLSLYDQNQHYPKYSSFNGNKIQFLIDTFRKSFSYDVIILSHIHLLPIANLIRWFTPKKKIILFAHGIEVWQPLSLWEKKLLSKIDIWAVSSYTAKKLYDQQGISQQNIHVLSNCLPKDYPFYEEKNNYNLTAKYHIPSDHQILLTVCRLSSAEQYKGYDIVLSALKELVKNHPKLSYLIVGKADETELVRVEKLVIDYDLKQHVVLTGYVSDEEIENLYNQADVFVMPSKGEGFGLVFTEALAHGCRVLAGNADGSSDALLNGELGLLVDPEDVKAVCKGIKTLLSEAILADETSKRKEKVRAYFGFDAYLLKVAHLLDF</sequence>
<dbReference type="CDD" id="cd03801">
    <property type="entry name" value="GT4_PimA-like"/>
    <property type="match status" value="1"/>
</dbReference>
<keyword evidence="1" id="KW-0808">Transferase</keyword>
<dbReference type="PANTHER" id="PTHR46401">
    <property type="entry name" value="GLYCOSYLTRANSFERASE WBBK-RELATED"/>
    <property type="match status" value="1"/>
</dbReference>
<gene>
    <name evidence="3" type="ORF">DRW42_06130</name>
</gene>
<dbReference type="AlphaFoldDB" id="A0A366LA49"/>
<reference evidence="3 4" key="1">
    <citation type="submission" date="2018-07" db="EMBL/GenBank/DDBJ databases">
        <title>A draft genome of a endophytic bacteria, a new species of Pedobacter.</title>
        <authorList>
            <person name="Zhang Z.D."/>
            <person name="Chen Z.J."/>
        </authorList>
    </citation>
    <scope>NUCLEOTIDE SEQUENCE [LARGE SCALE GENOMIC DNA]</scope>
    <source>
        <strain evidence="3 4">RS10</strain>
    </source>
</reference>
<protein>
    <recommendedName>
        <fullName evidence="2">Glycosyl transferase family 1 domain-containing protein</fullName>
    </recommendedName>
</protein>
<keyword evidence="4" id="KW-1185">Reference proteome</keyword>
<evidence type="ECO:0000313" key="4">
    <source>
        <dbReference type="Proteomes" id="UP000252081"/>
    </source>
</evidence>